<dbReference type="RefSeq" id="WP_035232898.1">
    <property type="nucleotide sequence ID" value="NZ_ARXV01000007.1"/>
</dbReference>
<accession>A0A095TQU9</accession>
<dbReference type="EMBL" id="ARXV01000007">
    <property type="protein sequence ID" value="KGD64758.1"/>
    <property type="molecule type" value="Genomic_DNA"/>
</dbReference>
<keyword evidence="1" id="KW-0732">Signal</keyword>
<dbReference type="Proteomes" id="UP000029444">
    <property type="component" value="Unassembled WGS sequence"/>
</dbReference>
<evidence type="ECO:0000256" key="1">
    <source>
        <dbReference type="SAM" id="SignalP"/>
    </source>
</evidence>
<gene>
    <name evidence="2" type="ORF">Y5S_02124</name>
</gene>
<organism evidence="2 3">
    <name type="scientific">Alcanivorax nanhaiticus</name>
    <dbReference type="NCBI Taxonomy" id="1177154"/>
    <lineage>
        <taxon>Bacteria</taxon>
        <taxon>Pseudomonadati</taxon>
        <taxon>Pseudomonadota</taxon>
        <taxon>Gammaproteobacteria</taxon>
        <taxon>Oceanospirillales</taxon>
        <taxon>Alcanivoracaceae</taxon>
        <taxon>Alcanivorax</taxon>
    </lineage>
</organism>
<dbReference type="OrthoDB" id="6080666at2"/>
<feature type="signal peptide" evidence="1">
    <location>
        <begin position="1"/>
        <end position="20"/>
    </location>
</feature>
<sequence>MRALTLASILLSTLASAAHAEQDCQLDILHSAIGDTHSFNLKVTCAGNYNTLTYLLRSKTEKNGVTRIDSESGDFLIRGDSKTTGAIELNLQEGDKVSVEARIVQACEVLGETTLEYQHQP</sequence>
<dbReference type="PATRIC" id="fig|1177154.3.peg.2161"/>
<comment type="caution">
    <text evidence="2">The sequence shown here is derived from an EMBL/GenBank/DDBJ whole genome shotgun (WGS) entry which is preliminary data.</text>
</comment>
<evidence type="ECO:0000313" key="3">
    <source>
        <dbReference type="Proteomes" id="UP000029444"/>
    </source>
</evidence>
<proteinExistence type="predicted"/>
<keyword evidence="3" id="KW-1185">Reference proteome</keyword>
<feature type="chain" id="PRO_5001910854" evidence="1">
    <location>
        <begin position="21"/>
        <end position="121"/>
    </location>
</feature>
<protein>
    <submittedName>
        <fullName evidence="2">Uncharacterized protein</fullName>
    </submittedName>
</protein>
<reference evidence="2 3" key="1">
    <citation type="submission" date="2012-09" db="EMBL/GenBank/DDBJ databases">
        <title>Genome Sequence of alkane-degrading Bacterium Alcanivorax sp. 19-m-6.</title>
        <authorList>
            <person name="Lai Q."/>
            <person name="Shao Z."/>
        </authorList>
    </citation>
    <scope>NUCLEOTIDE SEQUENCE [LARGE SCALE GENOMIC DNA]</scope>
    <source>
        <strain evidence="2 3">19-m-6</strain>
    </source>
</reference>
<dbReference type="AlphaFoldDB" id="A0A095TQU9"/>
<name>A0A095TQU9_9GAMM</name>
<evidence type="ECO:0000313" key="2">
    <source>
        <dbReference type="EMBL" id="KGD64758.1"/>
    </source>
</evidence>